<keyword evidence="4 9" id="KW-0288">FMN</keyword>
<dbReference type="Proteomes" id="UP000257039">
    <property type="component" value="Unassembled WGS sequence"/>
</dbReference>
<dbReference type="Gene3D" id="1.20.225.30">
    <property type="entry name" value="Dihydrouridine synthase, C-terminal recognition domain"/>
    <property type="match status" value="1"/>
</dbReference>
<name>A0A4P9VNK3_9GAMM</name>
<dbReference type="PROSITE" id="PS01136">
    <property type="entry name" value="UPF0034"/>
    <property type="match status" value="1"/>
</dbReference>
<sequence>MRLFLAPMEGVVDYLMRDLLTSLGGIDLCITEFVRVVDQLLPPRVFYRLCPELHQQGKTLSGVPVRIQLLGQHPEWLATNALRAVELGSPGIDLNFGCPARTVNNSRGGAILLTDPELLYRIVATVRSAVPEVLPVSVKMRLGYEDKTLALENACAVAEAGATEIIIHARTKTEGYRPPAHWHWLAKIKAVVNIPLIANGEIWTDQDAKQCQTLSQCHDLMIGRGALAVPNLPAVIKKQQSPINWEQIKTLLWQYTTYDLQHDKCRYYPQRIKQWLSYLRLKHTEAQCLFERIKRLKTTDEIVQIINA</sequence>
<feature type="domain" description="DUS-like FMN-binding" evidence="13">
    <location>
        <begin position="5"/>
        <end position="276"/>
    </location>
</feature>
<evidence type="ECO:0000313" key="14">
    <source>
        <dbReference type="EMBL" id="RDH44047.1"/>
    </source>
</evidence>
<feature type="site" description="Interacts with tRNA; defines subfamily-specific binding signature" evidence="9">
    <location>
        <position position="273"/>
    </location>
</feature>
<proteinExistence type="inferred from homology"/>
<dbReference type="InterPro" id="IPR001269">
    <property type="entry name" value="DUS_fam"/>
</dbReference>
<feature type="site" description="Interacts with tRNA" evidence="9">
    <location>
        <position position="176"/>
    </location>
</feature>
<evidence type="ECO:0000256" key="11">
    <source>
        <dbReference type="PIRSR" id="PIRSR006621-1"/>
    </source>
</evidence>
<comment type="catalytic activity">
    <reaction evidence="9">
        <text>5,6-dihydrouridine(16) in tRNA + NADP(+) = uridine(16) in tRNA + NADPH + H(+)</text>
        <dbReference type="Rhea" id="RHEA:53376"/>
        <dbReference type="Rhea" id="RHEA-COMP:13543"/>
        <dbReference type="Rhea" id="RHEA-COMP:13544"/>
        <dbReference type="ChEBI" id="CHEBI:15378"/>
        <dbReference type="ChEBI" id="CHEBI:57783"/>
        <dbReference type="ChEBI" id="CHEBI:58349"/>
        <dbReference type="ChEBI" id="CHEBI:65315"/>
        <dbReference type="ChEBI" id="CHEBI:74443"/>
    </reaction>
</comment>
<gene>
    <name evidence="9" type="primary">dusC</name>
    <name evidence="14" type="ORF">B9G39_11640</name>
</gene>
<dbReference type="SUPFAM" id="SSF51395">
    <property type="entry name" value="FMN-linked oxidoreductases"/>
    <property type="match status" value="1"/>
</dbReference>
<feature type="site" description="Interacts with tRNA" evidence="9">
    <location>
        <position position="278"/>
    </location>
</feature>
<evidence type="ECO:0000256" key="10">
    <source>
        <dbReference type="PIRNR" id="PIRNR006621"/>
    </source>
</evidence>
<evidence type="ECO:0000256" key="9">
    <source>
        <dbReference type="HAMAP-Rule" id="MF_02043"/>
    </source>
</evidence>
<dbReference type="GO" id="GO:0050660">
    <property type="term" value="F:flavin adenine dinucleotide binding"/>
    <property type="evidence" value="ECO:0007669"/>
    <property type="project" value="InterPro"/>
</dbReference>
<dbReference type="GO" id="GO:0102262">
    <property type="term" value="F:tRNA-dihydrouridine16 synthase activity"/>
    <property type="evidence" value="ECO:0007669"/>
    <property type="project" value="RHEA"/>
</dbReference>
<dbReference type="Gene3D" id="3.20.20.70">
    <property type="entry name" value="Aldolase class I"/>
    <property type="match status" value="1"/>
</dbReference>
<dbReference type="EC" id="1.3.1.-" evidence="9"/>
<comment type="similarity">
    <text evidence="10">Belongs to the dus family.</text>
</comment>
<comment type="catalytic activity">
    <reaction evidence="9">
        <text>5,6-dihydrouridine(16) in tRNA + NAD(+) = uridine(16) in tRNA + NADH + H(+)</text>
        <dbReference type="Rhea" id="RHEA:53380"/>
        <dbReference type="Rhea" id="RHEA-COMP:13543"/>
        <dbReference type="Rhea" id="RHEA-COMP:13544"/>
        <dbReference type="ChEBI" id="CHEBI:15378"/>
        <dbReference type="ChEBI" id="CHEBI:57540"/>
        <dbReference type="ChEBI" id="CHEBI:57945"/>
        <dbReference type="ChEBI" id="CHEBI:65315"/>
        <dbReference type="ChEBI" id="CHEBI:74443"/>
    </reaction>
</comment>
<keyword evidence="5 9" id="KW-0819">tRNA processing</keyword>
<evidence type="ECO:0000256" key="7">
    <source>
        <dbReference type="ARBA" id="ARBA00022884"/>
    </source>
</evidence>
<evidence type="ECO:0000256" key="6">
    <source>
        <dbReference type="ARBA" id="ARBA00022857"/>
    </source>
</evidence>
<dbReference type="InterPro" id="IPR013785">
    <property type="entry name" value="Aldolase_TIM"/>
</dbReference>
<evidence type="ECO:0000313" key="15">
    <source>
        <dbReference type="Proteomes" id="UP000257039"/>
    </source>
</evidence>
<dbReference type="Pfam" id="PF01207">
    <property type="entry name" value="Dus"/>
    <property type="match status" value="1"/>
</dbReference>
<accession>A0A4P9VNK3</accession>
<dbReference type="CDD" id="cd02801">
    <property type="entry name" value="DUS_like_FMN"/>
    <property type="match status" value="1"/>
</dbReference>
<feature type="binding site" evidence="9 12">
    <location>
        <begin position="223"/>
        <end position="224"/>
    </location>
    <ligand>
        <name>FMN</name>
        <dbReference type="ChEBI" id="CHEBI:58210"/>
    </ligand>
</feature>
<dbReference type="HAMAP" id="MF_02043">
    <property type="entry name" value="DusC_subfam"/>
    <property type="match status" value="1"/>
</dbReference>
<evidence type="ECO:0000256" key="4">
    <source>
        <dbReference type="ARBA" id="ARBA00022643"/>
    </source>
</evidence>
<keyword evidence="8 9" id="KW-0560">Oxidoreductase</keyword>
<evidence type="ECO:0000256" key="12">
    <source>
        <dbReference type="PIRSR" id="PIRSR006621-2"/>
    </source>
</evidence>
<keyword evidence="7 9" id="KW-0694">RNA-binding</keyword>
<organism evidence="14 15">
    <name type="scientific">Zooshikella ganghwensis</name>
    <dbReference type="NCBI Taxonomy" id="202772"/>
    <lineage>
        <taxon>Bacteria</taxon>
        <taxon>Pseudomonadati</taxon>
        <taxon>Pseudomonadota</taxon>
        <taxon>Gammaproteobacteria</taxon>
        <taxon>Oceanospirillales</taxon>
        <taxon>Zooshikellaceae</taxon>
        <taxon>Zooshikella</taxon>
    </lineage>
</organism>
<reference evidence="14 15" key="1">
    <citation type="submission" date="2017-04" db="EMBL/GenBank/DDBJ databases">
        <title>Draft genome sequence of Zooshikella ganghwensis VG4 isolated from Red Sea sediments.</title>
        <authorList>
            <person name="Rehman Z."/>
            <person name="Alam I."/>
            <person name="Kamau A."/>
            <person name="Bajic V."/>
            <person name="Leiknes T."/>
        </authorList>
    </citation>
    <scope>NUCLEOTIDE SEQUENCE [LARGE SCALE GENOMIC DNA]</scope>
    <source>
        <strain evidence="14 15">VG4</strain>
    </source>
</reference>
<dbReference type="GO" id="GO:0010181">
    <property type="term" value="F:FMN binding"/>
    <property type="evidence" value="ECO:0007669"/>
    <property type="project" value="UniProtKB-UniRule"/>
</dbReference>
<dbReference type="PIRSF" id="PIRSF006621">
    <property type="entry name" value="Dus"/>
    <property type="match status" value="1"/>
</dbReference>
<dbReference type="PANTHER" id="PTHR11082">
    <property type="entry name" value="TRNA-DIHYDROURIDINE SYNTHASE"/>
    <property type="match status" value="1"/>
</dbReference>
<feature type="active site" description="Proton donor" evidence="9 11">
    <location>
        <position position="98"/>
    </location>
</feature>
<feature type="site" description="Interacts with tRNA; defines subfamily-specific binding signature" evidence="9">
    <location>
        <position position="35"/>
    </location>
</feature>
<dbReference type="AlphaFoldDB" id="A0A4P9VNK3"/>
<evidence type="ECO:0000256" key="5">
    <source>
        <dbReference type="ARBA" id="ARBA00022694"/>
    </source>
</evidence>
<feature type="binding site" evidence="12">
    <location>
        <position position="168"/>
    </location>
    <ligand>
        <name>FMN</name>
        <dbReference type="ChEBI" id="CHEBI:58210"/>
    </ligand>
</feature>
<dbReference type="InterPro" id="IPR035587">
    <property type="entry name" value="DUS-like_FMN-bd"/>
</dbReference>
<keyword evidence="2 9" id="KW-0820">tRNA-binding</keyword>
<dbReference type="EMBL" id="NDXW01000001">
    <property type="protein sequence ID" value="RDH44047.1"/>
    <property type="molecule type" value="Genomic_DNA"/>
</dbReference>
<comment type="caution">
    <text evidence="14">The sequence shown here is derived from an EMBL/GenBank/DDBJ whole genome shotgun (WGS) entry which is preliminary data.</text>
</comment>
<evidence type="ECO:0000256" key="8">
    <source>
        <dbReference type="ARBA" id="ARBA00023002"/>
    </source>
</evidence>
<dbReference type="InterPro" id="IPR032886">
    <property type="entry name" value="DusC"/>
</dbReference>
<protein>
    <recommendedName>
        <fullName evidence="9">tRNA-dihydrouridine(16) synthase</fullName>
        <ecNumber evidence="9">1.3.1.-</ecNumber>
    </recommendedName>
    <alternativeName>
        <fullName evidence="9">U16-specific dihydrouridine synthase</fullName>
        <shortName evidence="9">U16-specific Dus</shortName>
    </alternativeName>
    <alternativeName>
        <fullName evidence="9">tRNA-dihydrouridine synthase C</fullName>
    </alternativeName>
</protein>
<keyword evidence="6 9" id="KW-0521">NADP</keyword>
<dbReference type="PANTHER" id="PTHR11082:SF26">
    <property type="entry name" value="TRNA-DIHYDROURIDINE(16) SYNTHASE"/>
    <property type="match status" value="1"/>
</dbReference>
<feature type="binding site" evidence="9 12">
    <location>
        <position position="139"/>
    </location>
    <ligand>
        <name>FMN</name>
        <dbReference type="ChEBI" id="CHEBI:58210"/>
    </ligand>
</feature>
<dbReference type="NCBIfam" id="NF007838">
    <property type="entry name" value="PRK10550.1"/>
    <property type="match status" value="1"/>
</dbReference>
<comment type="cofactor">
    <cofactor evidence="1 9 10 12">
        <name>FMN</name>
        <dbReference type="ChEBI" id="CHEBI:58210"/>
    </cofactor>
</comment>
<feature type="site" description="Interacts with tRNA" evidence="9">
    <location>
        <position position="95"/>
    </location>
</feature>
<dbReference type="GO" id="GO:0000049">
    <property type="term" value="F:tRNA binding"/>
    <property type="evidence" value="ECO:0007669"/>
    <property type="project" value="UniProtKB-UniRule"/>
</dbReference>
<feature type="site" description="Interacts with tRNA; defines subfamily-specific binding signature" evidence="9">
    <location>
        <position position="271"/>
    </location>
</feature>
<feature type="binding site" evidence="9 12">
    <location>
        <position position="68"/>
    </location>
    <ligand>
        <name>FMN</name>
        <dbReference type="ChEBI" id="CHEBI:58210"/>
    </ligand>
</feature>
<dbReference type="InterPro" id="IPR042270">
    <property type="entry name" value="DusC_C"/>
</dbReference>
<evidence type="ECO:0000259" key="13">
    <source>
        <dbReference type="Pfam" id="PF01207"/>
    </source>
</evidence>
<keyword evidence="15" id="KW-1185">Reference proteome</keyword>
<evidence type="ECO:0000256" key="3">
    <source>
        <dbReference type="ARBA" id="ARBA00022630"/>
    </source>
</evidence>
<comment type="similarity">
    <text evidence="9">Belongs to the Dus family. DusC subfamily.</text>
</comment>
<comment type="function">
    <text evidence="9">Catalyzes the synthesis of 5,6-dihydrouridine (D), a modified base found in the D-loop of most tRNAs, via the reduction of the C5-C6 double bond in target uridines. Specifically modifies U16 in tRNAs.</text>
</comment>
<feature type="site" description="Interacts with tRNA; defines subfamily-specific binding signature" evidence="9">
    <location>
        <position position="294"/>
    </location>
</feature>
<keyword evidence="3 9" id="KW-0285">Flavoprotein</keyword>
<dbReference type="InterPro" id="IPR018517">
    <property type="entry name" value="tRNA_hU_synthase_CS"/>
</dbReference>
<keyword evidence="12" id="KW-0547">Nucleotide-binding</keyword>
<dbReference type="RefSeq" id="WP_094787264.1">
    <property type="nucleotide sequence ID" value="NZ_NDXW01000001.1"/>
</dbReference>
<evidence type="ECO:0000256" key="2">
    <source>
        <dbReference type="ARBA" id="ARBA00022555"/>
    </source>
</evidence>
<evidence type="ECO:0000256" key="1">
    <source>
        <dbReference type="ARBA" id="ARBA00001917"/>
    </source>
</evidence>
<feature type="binding site" evidence="9">
    <location>
        <begin position="199"/>
        <end position="201"/>
    </location>
    <ligand>
        <name>FMN</name>
        <dbReference type="ChEBI" id="CHEBI:58210"/>
    </ligand>
</feature>